<dbReference type="PANTHER" id="PTHR43065:SF46">
    <property type="entry name" value="C4-DICARBOXYLATE TRANSPORT SENSOR PROTEIN DCTB"/>
    <property type="match status" value="1"/>
</dbReference>
<dbReference type="InterPro" id="IPR004358">
    <property type="entry name" value="Sig_transdc_His_kin-like_C"/>
</dbReference>
<dbReference type="GO" id="GO:0005524">
    <property type="term" value="F:ATP binding"/>
    <property type="evidence" value="ECO:0007669"/>
    <property type="project" value="UniProtKB-KW"/>
</dbReference>
<evidence type="ECO:0000256" key="3">
    <source>
        <dbReference type="ARBA" id="ARBA00012438"/>
    </source>
</evidence>
<evidence type="ECO:0000313" key="17">
    <source>
        <dbReference type="EMBL" id="GAW92012.1"/>
    </source>
</evidence>
<keyword evidence="18" id="KW-1185">Reference proteome</keyword>
<dbReference type="Proteomes" id="UP000197032">
    <property type="component" value="Unassembled WGS sequence"/>
</dbReference>
<dbReference type="CDD" id="cd18773">
    <property type="entry name" value="PDC1_HK_sensor"/>
    <property type="match status" value="1"/>
</dbReference>
<dbReference type="Pfam" id="PF00512">
    <property type="entry name" value="HisKA"/>
    <property type="match status" value="1"/>
</dbReference>
<dbReference type="PROSITE" id="PS50109">
    <property type="entry name" value="HIS_KIN"/>
    <property type="match status" value="1"/>
</dbReference>
<dbReference type="CDD" id="cd00082">
    <property type="entry name" value="HisKA"/>
    <property type="match status" value="1"/>
</dbReference>
<dbReference type="SMART" id="SM00387">
    <property type="entry name" value="HATPase_c"/>
    <property type="match status" value="1"/>
</dbReference>
<keyword evidence="12" id="KW-0902">Two-component regulatory system</keyword>
<dbReference type="InterPro" id="IPR003594">
    <property type="entry name" value="HATPase_dom"/>
</dbReference>
<dbReference type="Gene3D" id="6.10.340.10">
    <property type="match status" value="1"/>
</dbReference>
<evidence type="ECO:0000256" key="8">
    <source>
        <dbReference type="ARBA" id="ARBA00022741"/>
    </source>
</evidence>
<keyword evidence="10" id="KW-0067">ATP-binding</keyword>
<keyword evidence="11 14" id="KW-1133">Transmembrane helix</keyword>
<feature type="domain" description="HAMP" evidence="16">
    <location>
        <begin position="318"/>
        <end position="370"/>
    </location>
</feature>
<dbReference type="EMBL" id="BDGJ01000042">
    <property type="protein sequence ID" value="GAW92012.1"/>
    <property type="molecule type" value="Genomic_DNA"/>
</dbReference>
<evidence type="ECO:0000256" key="12">
    <source>
        <dbReference type="ARBA" id="ARBA00023012"/>
    </source>
</evidence>
<keyword evidence="6" id="KW-0808">Transferase</keyword>
<evidence type="ECO:0000256" key="6">
    <source>
        <dbReference type="ARBA" id="ARBA00022679"/>
    </source>
</evidence>
<accession>A0A1Z5HR46</accession>
<keyword evidence="9 17" id="KW-0418">Kinase</keyword>
<comment type="catalytic activity">
    <reaction evidence="1">
        <text>ATP + protein L-histidine = ADP + protein N-phospho-L-histidine.</text>
        <dbReference type="EC" id="2.7.13.3"/>
    </reaction>
</comment>
<evidence type="ECO:0000256" key="1">
    <source>
        <dbReference type="ARBA" id="ARBA00000085"/>
    </source>
</evidence>
<dbReference type="OrthoDB" id="9764522at2"/>
<feature type="transmembrane region" description="Helical" evidence="14">
    <location>
        <begin position="298"/>
        <end position="318"/>
    </location>
</feature>
<dbReference type="InterPro" id="IPR036890">
    <property type="entry name" value="HATPase_C_sf"/>
</dbReference>
<dbReference type="SUPFAM" id="SSF55874">
    <property type="entry name" value="ATPase domain of HSP90 chaperone/DNA topoisomerase II/histidine kinase"/>
    <property type="match status" value="1"/>
</dbReference>
<dbReference type="EC" id="2.7.13.3" evidence="3"/>
<evidence type="ECO:0000256" key="7">
    <source>
        <dbReference type="ARBA" id="ARBA00022692"/>
    </source>
</evidence>
<dbReference type="InterPro" id="IPR003661">
    <property type="entry name" value="HisK_dim/P_dom"/>
</dbReference>
<dbReference type="InterPro" id="IPR036097">
    <property type="entry name" value="HisK_dim/P_sf"/>
</dbReference>
<dbReference type="Pfam" id="PF02518">
    <property type="entry name" value="HATPase_c"/>
    <property type="match status" value="1"/>
</dbReference>
<dbReference type="InterPro" id="IPR005467">
    <property type="entry name" value="His_kinase_dom"/>
</dbReference>
<dbReference type="GO" id="GO:0005886">
    <property type="term" value="C:plasma membrane"/>
    <property type="evidence" value="ECO:0007669"/>
    <property type="project" value="UniProtKB-SubCell"/>
</dbReference>
<dbReference type="SMART" id="SM00304">
    <property type="entry name" value="HAMP"/>
    <property type="match status" value="1"/>
</dbReference>
<dbReference type="Pfam" id="PF00672">
    <property type="entry name" value="HAMP"/>
    <property type="match status" value="1"/>
</dbReference>
<comment type="caution">
    <text evidence="17">The sequence shown here is derived from an EMBL/GenBank/DDBJ whole genome shotgun (WGS) entry which is preliminary data.</text>
</comment>
<dbReference type="SMART" id="SM00388">
    <property type="entry name" value="HisKA"/>
    <property type="match status" value="1"/>
</dbReference>
<keyword evidence="8" id="KW-0547">Nucleotide-binding</keyword>
<evidence type="ECO:0000256" key="4">
    <source>
        <dbReference type="ARBA" id="ARBA00022475"/>
    </source>
</evidence>
<dbReference type="InterPro" id="IPR033479">
    <property type="entry name" value="dCache_1"/>
</dbReference>
<dbReference type="PANTHER" id="PTHR43065">
    <property type="entry name" value="SENSOR HISTIDINE KINASE"/>
    <property type="match status" value="1"/>
</dbReference>
<name>A0A1Z5HR46_9FIRM</name>
<evidence type="ECO:0000256" key="10">
    <source>
        <dbReference type="ARBA" id="ARBA00022840"/>
    </source>
</evidence>
<evidence type="ECO:0000256" key="9">
    <source>
        <dbReference type="ARBA" id="ARBA00022777"/>
    </source>
</evidence>
<keyword evidence="7 14" id="KW-0812">Transmembrane</keyword>
<evidence type="ECO:0000256" key="14">
    <source>
        <dbReference type="SAM" id="Phobius"/>
    </source>
</evidence>
<keyword evidence="13 14" id="KW-0472">Membrane</keyword>
<dbReference type="InterPro" id="IPR003660">
    <property type="entry name" value="HAMP_dom"/>
</dbReference>
<evidence type="ECO:0000256" key="5">
    <source>
        <dbReference type="ARBA" id="ARBA00022553"/>
    </source>
</evidence>
<dbReference type="PROSITE" id="PS50885">
    <property type="entry name" value="HAMP"/>
    <property type="match status" value="1"/>
</dbReference>
<dbReference type="Gene3D" id="3.30.565.10">
    <property type="entry name" value="Histidine kinase-like ATPase, C-terminal domain"/>
    <property type="match status" value="1"/>
</dbReference>
<proteinExistence type="predicted"/>
<dbReference type="InterPro" id="IPR029151">
    <property type="entry name" value="Sensor-like_sf"/>
</dbReference>
<dbReference type="CDD" id="cd06225">
    <property type="entry name" value="HAMP"/>
    <property type="match status" value="1"/>
</dbReference>
<gene>
    <name evidence="17" type="ORF">KKC1_11720</name>
</gene>
<keyword evidence="5" id="KW-0597">Phosphoprotein</keyword>
<evidence type="ECO:0000313" key="18">
    <source>
        <dbReference type="Proteomes" id="UP000197032"/>
    </source>
</evidence>
<keyword evidence="4" id="KW-1003">Cell membrane</keyword>
<feature type="domain" description="Histidine kinase" evidence="15">
    <location>
        <begin position="390"/>
        <end position="607"/>
    </location>
</feature>
<dbReference type="Gene3D" id="3.30.450.20">
    <property type="entry name" value="PAS domain"/>
    <property type="match status" value="1"/>
</dbReference>
<dbReference type="Pfam" id="PF02743">
    <property type="entry name" value="dCache_1"/>
    <property type="match status" value="1"/>
</dbReference>
<dbReference type="PRINTS" id="PR00344">
    <property type="entry name" value="BCTRLSENSOR"/>
</dbReference>
<evidence type="ECO:0000256" key="11">
    <source>
        <dbReference type="ARBA" id="ARBA00022989"/>
    </source>
</evidence>
<dbReference type="SUPFAM" id="SSF47384">
    <property type="entry name" value="Homodimeric domain of signal transducing histidine kinase"/>
    <property type="match status" value="1"/>
</dbReference>
<evidence type="ECO:0000256" key="2">
    <source>
        <dbReference type="ARBA" id="ARBA00004651"/>
    </source>
</evidence>
<dbReference type="AlphaFoldDB" id="A0A1Z5HR46"/>
<dbReference type="SUPFAM" id="SSF103190">
    <property type="entry name" value="Sensory domain-like"/>
    <property type="match status" value="1"/>
</dbReference>
<protein>
    <recommendedName>
        <fullName evidence="3">histidine kinase</fullName>
        <ecNumber evidence="3">2.7.13.3</ecNumber>
    </recommendedName>
</protein>
<dbReference type="CDD" id="cd18774">
    <property type="entry name" value="PDC2_HK_sensor"/>
    <property type="match status" value="1"/>
</dbReference>
<dbReference type="GO" id="GO:0000155">
    <property type="term" value="F:phosphorelay sensor kinase activity"/>
    <property type="evidence" value="ECO:0007669"/>
    <property type="project" value="InterPro"/>
</dbReference>
<evidence type="ECO:0000259" key="15">
    <source>
        <dbReference type="PROSITE" id="PS50109"/>
    </source>
</evidence>
<dbReference type="Gene3D" id="1.10.287.130">
    <property type="match status" value="1"/>
</dbReference>
<reference evidence="18" key="1">
    <citation type="journal article" date="2017" name="Appl. Environ. Microbiol.">
        <title>Genomic analysis of Calderihabitans maritimus KKC1, a thermophilic hydrogenogenic carboxydotrophic bacterium isolated from marine sediment.</title>
        <authorList>
            <person name="Omae K."/>
            <person name="Yoneda Y."/>
            <person name="Fukuyama Y."/>
            <person name="Yoshida T."/>
            <person name="Sako Y."/>
        </authorList>
    </citation>
    <scope>NUCLEOTIDE SEQUENCE [LARGE SCALE GENOMIC DNA]</scope>
    <source>
        <strain evidence="18">KKC1</strain>
    </source>
</reference>
<sequence length="617" mass="68332">MINSKIFSWRGRLKFRVLAFSLIMSIIPLLILGLLNISAARLNLESAIQSREMATARKIAREIEGQMQKIEEKLMLTANSFHVQLLTADYRERERLLYTILKDTSSLEEVKLWDNSGKELARVSRREVIIQEDLGNVEKTPEFRTVIQDRPYHGPVELGEDGRPMITIAVPVRDLSGTRVVGGLAARVSLRNVMDAVLQIPTGNAGYVLVVDQTGRLIGHTDFSEVLRNRSVLSSLCVQELLSGTDPAKLPVPHRYRTYTGLEVLGVYAPVNSLGWGVVIEEPVHQVFTPIRQMALKLGLATLVVALLVTIISVSSALRFTRPIEILEEGVKRVGAGDLDYVIDFKSEDEVGRLVAAFNQMTRELKQKREMEAMVVQADKLAAVGLLASGVAHEINNPLASVAAYSQDLLERLETEKAEELLESGELIHYLTVIKEQVARAKKITQNLLNFARQSEWQPQELSVNSVIEDALALLEYQFKQADIVIEKKLEPQLPPVLADRLQLQQVFVNLFQNALDAMDKSGRLTISTSLEENYIKVTVSDTGCGIPEEQLPKIFDPFFTTKPAGVGTGLGLSICYGIISRLKGRIKVTSQTGKGTTVTVCLPVSRGKEGLNETAS</sequence>
<dbReference type="SUPFAM" id="SSF158472">
    <property type="entry name" value="HAMP domain-like"/>
    <property type="match status" value="1"/>
</dbReference>
<comment type="subcellular location">
    <subcellularLocation>
        <location evidence="2">Cell membrane</location>
        <topology evidence="2">Multi-pass membrane protein</topology>
    </subcellularLocation>
</comment>
<dbReference type="RefSeq" id="WP_088553444.1">
    <property type="nucleotide sequence ID" value="NZ_BDGJ01000042.1"/>
</dbReference>
<evidence type="ECO:0000256" key="13">
    <source>
        <dbReference type="ARBA" id="ARBA00023136"/>
    </source>
</evidence>
<evidence type="ECO:0000259" key="16">
    <source>
        <dbReference type="PROSITE" id="PS50885"/>
    </source>
</evidence>
<organism evidence="17 18">
    <name type="scientific">Calderihabitans maritimus</name>
    <dbReference type="NCBI Taxonomy" id="1246530"/>
    <lineage>
        <taxon>Bacteria</taxon>
        <taxon>Bacillati</taxon>
        <taxon>Bacillota</taxon>
        <taxon>Clostridia</taxon>
        <taxon>Neomoorellales</taxon>
        <taxon>Calderihabitantaceae</taxon>
        <taxon>Calderihabitans</taxon>
    </lineage>
</organism>